<dbReference type="Proteomes" id="UP000620124">
    <property type="component" value="Unassembled WGS sequence"/>
</dbReference>
<proteinExistence type="predicted"/>
<dbReference type="Pfam" id="PF01487">
    <property type="entry name" value="DHquinase_I"/>
    <property type="match status" value="1"/>
</dbReference>
<dbReference type="EMBL" id="JACAZI010000024">
    <property type="protein sequence ID" value="KAF7335609.1"/>
    <property type="molecule type" value="Genomic_DNA"/>
</dbReference>
<dbReference type="GO" id="GO:0009423">
    <property type="term" value="P:chorismate biosynthetic process"/>
    <property type="evidence" value="ECO:0007669"/>
    <property type="project" value="TreeGrafter"/>
</dbReference>
<reference evidence="3" key="1">
    <citation type="submission" date="2020-05" db="EMBL/GenBank/DDBJ databases">
        <title>Mycena genomes resolve the evolution of fungal bioluminescence.</title>
        <authorList>
            <person name="Tsai I.J."/>
        </authorList>
    </citation>
    <scope>NUCLEOTIDE SEQUENCE</scope>
    <source>
        <strain evidence="3">CCC161011</strain>
    </source>
</reference>
<evidence type="ECO:0000256" key="1">
    <source>
        <dbReference type="SAM" id="MobiDB-lite"/>
    </source>
</evidence>
<dbReference type="PANTHER" id="PTHR21089">
    <property type="entry name" value="SHIKIMATE DEHYDROGENASE"/>
    <property type="match status" value="1"/>
</dbReference>
<feature type="region of interest" description="Disordered" evidence="1">
    <location>
        <begin position="12"/>
        <end position="33"/>
    </location>
</feature>
<dbReference type="PANTHER" id="PTHR21089:SF1">
    <property type="entry name" value="BIFUNCTIONAL 3-DEHYDROQUINATE DEHYDRATASE_SHIKIMATE DEHYDROGENASE, CHLOROPLASTIC"/>
    <property type="match status" value="1"/>
</dbReference>
<sequence length="580" mass="63749">MLRTSSLLFVGQCPCPSSSPSESSPKAGRSPDDAEKEGFEVLKLALTLGIEYLDVEISLPELMIRELISRKGHSKILASWYDWTGNMKWDGPVVKEKYAIADAAGDIIKTVGKADTIRDNFALLDFVSAANSKPNAKRMIAINMGMEGQMSRILNPTFSPLSHPLLPTKTAHDQLSFAEIRRALHLVGQLPSQRFVLFENPIACSKSPTLHNTGFQVLGLPRFYQLQETTEVGQEIKATITAPDFGGASVTIFFKLDIIPLPDKLSPAAEAIGAVNTIIPVRTDGTNCFLYGDNTDRLGIRHSIHSRVHAGFIHAALVVSEPHLERGEGGDGEERILGASWDKVERGLRNERVRRVEGHAEGKWRLRAGAPIVFLLPGTRLADSSSSHIRRRYLPFVLTGPVVYCNDQRLDTYLKTFWPGGVPCFVLFGILHVFIGNFAISGGEASSVGNGGRTRDDDSTTSSDDERHLTDDELPVRCRSTDDGPPMNSECAETIGFGLSFGRVEIFEWRIDGPGIRYIGDRFGTVDITRSEAHFEAAEIQSEMFRLVGLETQHGTPRFRLDFGSIDSSSFDADFAPADS</sequence>
<dbReference type="SUPFAM" id="SSF51569">
    <property type="entry name" value="Aldolase"/>
    <property type="match status" value="1"/>
</dbReference>
<dbReference type="InterPro" id="IPR013708">
    <property type="entry name" value="Shikimate_DH-bd_N"/>
</dbReference>
<feature type="region of interest" description="Disordered" evidence="1">
    <location>
        <begin position="445"/>
        <end position="487"/>
    </location>
</feature>
<dbReference type="Pfam" id="PF08501">
    <property type="entry name" value="Shikimate_dh_N"/>
    <property type="match status" value="1"/>
</dbReference>
<feature type="compositionally biased region" description="Low complexity" evidence="1">
    <location>
        <begin position="13"/>
        <end position="25"/>
    </location>
</feature>
<comment type="caution">
    <text evidence="3">The sequence shown here is derived from an EMBL/GenBank/DDBJ whole genome shotgun (WGS) entry which is preliminary data.</text>
</comment>
<dbReference type="CDD" id="cd00502">
    <property type="entry name" value="DHQase_I"/>
    <property type="match status" value="1"/>
</dbReference>
<accession>A0A8H6X7F8</accession>
<protein>
    <submittedName>
        <fullName evidence="3">Pentafunctional AROM polypeptide</fullName>
    </submittedName>
</protein>
<evidence type="ECO:0000313" key="3">
    <source>
        <dbReference type="EMBL" id="KAF7335609.1"/>
    </source>
</evidence>
<evidence type="ECO:0000313" key="4">
    <source>
        <dbReference type="Proteomes" id="UP000620124"/>
    </source>
</evidence>
<name>A0A8H6X7F8_9AGAR</name>
<keyword evidence="4" id="KW-1185">Reference proteome</keyword>
<dbReference type="SUPFAM" id="SSF53223">
    <property type="entry name" value="Aminoacid dehydrogenase-like, N-terminal domain"/>
    <property type="match status" value="1"/>
</dbReference>
<dbReference type="GO" id="GO:0004764">
    <property type="term" value="F:shikimate 3-dehydrogenase (NADP+) activity"/>
    <property type="evidence" value="ECO:0007669"/>
    <property type="project" value="InterPro"/>
</dbReference>
<organism evidence="3 4">
    <name type="scientific">Mycena venus</name>
    <dbReference type="NCBI Taxonomy" id="2733690"/>
    <lineage>
        <taxon>Eukaryota</taxon>
        <taxon>Fungi</taxon>
        <taxon>Dikarya</taxon>
        <taxon>Basidiomycota</taxon>
        <taxon>Agaricomycotina</taxon>
        <taxon>Agaricomycetes</taxon>
        <taxon>Agaricomycetidae</taxon>
        <taxon>Agaricales</taxon>
        <taxon>Marasmiineae</taxon>
        <taxon>Mycenaceae</taxon>
        <taxon>Mycena</taxon>
    </lineage>
</organism>
<dbReference type="AlphaFoldDB" id="A0A8H6X7F8"/>
<feature type="domain" description="Shikimate dehydrogenase substrate binding N-terminal" evidence="2">
    <location>
        <begin position="198"/>
        <end position="278"/>
    </location>
</feature>
<dbReference type="GO" id="GO:0019632">
    <property type="term" value="P:shikimate metabolic process"/>
    <property type="evidence" value="ECO:0007669"/>
    <property type="project" value="TreeGrafter"/>
</dbReference>
<dbReference type="InterPro" id="IPR013785">
    <property type="entry name" value="Aldolase_TIM"/>
</dbReference>
<feature type="compositionally biased region" description="Basic and acidic residues" evidence="1">
    <location>
        <begin position="453"/>
        <end position="482"/>
    </location>
</feature>
<dbReference type="InterPro" id="IPR001381">
    <property type="entry name" value="DHquinase_I"/>
</dbReference>
<dbReference type="InterPro" id="IPR046346">
    <property type="entry name" value="Aminoacid_DH-like_N_sf"/>
</dbReference>
<dbReference type="GO" id="GO:0003855">
    <property type="term" value="F:3-dehydroquinate dehydratase activity"/>
    <property type="evidence" value="ECO:0007669"/>
    <property type="project" value="InterPro"/>
</dbReference>
<evidence type="ECO:0000259" key="2">
    <source>
        <dbReference type="Pfam" id="PF08501"/>
    </source>
</evidence>
<gene>
    <name evidence="3" type="ORF">MVEN_02215500</name>
</gene>
<dbReference type="Gene3D" id="3.20.20.70">
    <property type="entry name" value="Aldolase class I"/>
    <property type="match status" value="1"/>
</dbReference>
<dbReference type="OrthoDB" id="197068at2759"/>
<dbReference type="Gene3D" id="3.40.50.10860">
    <property type="entry name" value="Leucine Dehydrogenase, chain A, domain 1"/>
    <property type="match status" value="1"/>
</dbReference>
<dbReference type="InterPro" id="IPR022893">
    <property type="entry name" value="Shikimate_DH_fam"/>
</dbReference>